<feature type="binding site" evidence="12">
    <location>
        <position position="84"/>
    </location>
    <ligand>
        <name>Na(+)</name>
        <dbReference type="ChEBI" id="CHEBI:29101"/>
        <note>structural</note>
    </ligand>
</feature>
<dbReference type="EMBL" id="VTFT01000001">
    <property type="protein sequence ID" value="TYT26687.1"/>
    <property type="molecule type" value="Genomic_DNA"/>
</dbReference>
<dbReference type="GO" id="GO:0005886">
    <property type="term" value="C:plasma membrane"/>
    <property type="evidence" value="ECO:0007669"/>
    <property type="project" value="UniProtKB-SubCell"/>
</dbReference>
<evidence type="ECO:0000256" key="7">
    <source>
        <dbReference type="ARBA" id="ARBA00023065"/>
    </source>
</evidence>
<keyword evidence="6 12" id="KW-0915">Sodium</keyword>
<evidence type="ECO:0000256" key="6">
    <source>
        <dbReference type="ARBA" id="ARBA00023053"/>
    </source>
</evidence>
<evidence type="ECO:0000256" key="10">
    <source>
        <dbReference type="ARBA" id="ARBA00035120"/>
    </source>
</evidence>
<reference evidence="13 14" key="1">
    <citation type="submission" date="2019-08" db="EMBL/GenBank/DDBJ databases">
        <title>Luteimonas viscosus sp. nov., isolated from soil of a sunflower field.</title>
        <authorList>
            <person name="Jianli Z."/>
            <person name="Ying Z."/>
        </authorList>
    </citation>
    <scope>NUCLEOTIDE SEQUENCE [LARGE SCALE GENOMIC DNA]</scope>
    <source>
        <strain evidence="13 14">XBU10</strain>
    </source>
</reference>
<keyword evidence="9 12" id="KW-0407">Ion channel</keyword>
<evidence type="ECO:0000256" key="3">
    <source>
        <dbReference type="ARBA" id="ARBA00022519"/>
    </source>
</evidence>
<dbReference type="OrthoDB" id="9806299at2"/>
<evidence type="ECO:0000256" key="12">
    <source>
        <dbReference type="HAMAP-Rule" id="MF_00454"/>
    </source>
</evidence>
<dbReference type="RefSeq" id="WP_149103242.1">
    <property type="nucleotide sequence ID" value="NZ_VTFT01000001.1"/>
</dbReference>
<keyword evidence="3" id="KW-0997">Cell inner membrane</keyword>
<keyword evidence="2 12" id="KW-1003">Cell membrane</keyword>
<comment type="subcellular location">
    <subcellularLocation>
        <location evidence="1 12">Cell membrane</location>
        <topology evidence="1 12">Multi-pass membrane protein</topology>
    </subcellularLocation>
</comment>
<feature type="transmembrane region" description="Helical" evidence="12">
    <location>
        <begin position="40"/>
        <end position="59"/>
    </location>
</feature>
<accession>A0A5D4XPU3</accession>
<dbReference type="AlphaFoldDB" id="A0A5D4XPU3"/>
<evidence type="ECO:0000313" key="13">
    <source>
        <dbReference type="EMBL" id="TYT26687.1"/>
    </source>
</evidence>
<feature type="transmembrane region" description="Helical" evidence="12">
    <location>
        <begin position="102"/>
        <end position="124"/>
    </location>
</feature>
<dbReference type="Pfam" id="PF02537">
    <property type="entry name" value="CRCB"/>
    <property type="match status" value="1"/>
</dbReference>
<dbReference type="PANTHER" id="PTHR28259:SF1">
    <property type="entry name" value="FLUORIDE EXPORT PROTEIN 1-RELATED"/>
    <property type="match status" value="1"/>
</dbReference>
<keyword evidence="12" id="KW-0479">Metal-binding</keyword>
<evidence type="ECO:0000256" key="9">
    <source>
        <dbReference type="ARBA" id="ARBA00023303"/>
    </source>
</evidence>
<gene>
    <name evidence="12 13" type="primary">crcB</name>
    <name evidence="12" type="synonym">fluC</name>
    <name evidence="13" type="ORF">FZO89_10695</name>
</gene>
<feature type="transmembrane region" description="Helical" evidence="12">
    <location>
        <begin position="71"/>
        <end position="90"/>
    </location>
</feature>
<evidence type="ECO:0000256" key="2">
    <source>
        <dbReference type="ARBA" id="ARBA00022475"/>
    </source>
</evidence>
<comment type="caution">
    <text evidence="13">The sequence shown here is derived from an EMBL/GenBank/DDBJ whole genome shotgun (WGS) entry which is preliminary data.</text>
</comment>
<evidence type="ECO:0000256" key="5">
    <source>
        <dbReference type="ARBA" id="ARBA00022989"/>
    </source>
</evidence>
<comment type="function">
    <text evidence="12">Fluoride-specific ion channel. Important for reducing fluoride concentration in the cell, thus reducing its toxicity.</text>
</comment>
<keyword evidence="12" id="KW-0813">Transport</keyword>
<comment type="similarity">
    <text evidence="10 12">Belongs to the fluoride channel Fluc/FEX (TC 1.A.43) family.</text>
</comment>
<protein>
    <recommendedName>
        <fullName evidence="12">Fluoride-specific ion channel FluC</fullName>
    </recommendedName>
</protein>
<evidence type="ECO:0000256" key="11">
    <source>
        <dbReference type="ARBA" id="ARBA00035585"/>
    </source>
</evidence>
<comment type="catalytic activity">
    <reaction evidence="11">
        <text>fluoride(in) = fluoride(out)</text>
        <dbReference type="Rhea" id="RHEA:76159"/>
        <dbReference type="ChEBI" id="CHEBI:17051"/>
    </reaction>
    <physiologicalReaction direction="left-to-right" evidence="11">
        <dbReference type="Rhea" id="RHEA:76160"/>
    </physiologicalReaction>
</comment>
<keyword evidence="14" id="KW-1185">Reference proteome</keyword>
<keyword evidence="4 12" id="KW-0812">Transmembrane</keyword>
<dbReference type="PANTHER" id="PTHR28259">
    <property type="entry name" value="FLUORIDE EXPORT PROTEIN 1-RELATED"/>
    <property type="match status" value="1"/>
</dbReference>
<dbReference type="InterPro" id="IPR003691">
    <property type="entry name" value="FluC"/>
</dbReference>
<evidence type="ECO:0000313" key="14">
    <source>
        <dbReference type="Proteomes" id="UP000324973"/>
    </source>
</evidence>
<keyword evidence="7 12" id="KW-0406">Ion transport</keyword>
<dbReference type="GO" id="GO:0140114">
    <property type="term" value="P:cellular detoxification of fluoride"/>
    <property type="evidence" value="ECO:0007669"/>
    <property type="project" value="UniProtKB-UniRule"/>
</dbReference>
<feature type="binding site" evidence="12">
    <location>
        <position position="81"/>
    </location>
    <ligand>
        <name>Na(+)</name>
        <dbReference type="ChEBI" id="CHEBI:29101"/>
        <note>structural</note>
    </ligand>
</feature>
<evidence type="ECO:0000256" key="8">
    <source>
        <dbReference type="ARBA" id="ARBA00023136"/>
    </source>
</evidence>
<name>A0A5D4XPU3_9GAMM</name>
<proteinExistence type="inferred from homology"/>
<evidence type="ECO:0000256" key="1">
    <source>
        <dbReference type="ARBA" id="ARBA00004651"/>
    </source>
</evidence>
<dbReference type="GO" id="GO:0046872">
    <property type="term" value="F:metal ion binding"/>
    <property type="evidence" value="ECO:0007669"/>
    <property type="project" value="UniProtKB-KW"/>
</dbReference>
<dbReference type="GO" id="GO:0062054">
    <property type="term" value="F:fluoride channel activity"/>
    <property type="evidence" value="ECO:0007669"/>
    <property type="project" value="UniProtKB-UniRule"/>
</dbReference>
<dbReference type="HAMAP" id="MF_00454">
    <property type="entry name" value="FluC"/>
    <property type="match status" value="1"/>
</dbReference>
<organism evidence="13 14">
    <name type="scientific">Luteimonas viscosa</name>
    <dbReference type="NCBI Taxonomy" id="1132694"/>
    <lineage>
        <taxon>Bacteria</taxon>
        <taxon>Pseudomonadati</taxon>
        <taxon>Pseudomonadota</taxon>
        <taxon>Gammaproteobacteria</taxon>
        <taxon>Lysobacterales</taxon>
        <taxon>Lysobacteraceae</taxon>
        <taxon>Luteimonas</taxon>
    </lineage>
</organism>
<keyword evidence="5 12" id="KW-1133">Transmembrane helix</keyword>
<comment type="activity regulation">
    <text evidence="12">Na(+) is not transported, but it plays an essential structural role and its presence is essential for fluoride channel function.</text>
</comment>
<dbReference type="Proteomes" id="UP000324973">
    <property type="component" value="Unassembled WGS sequence"/>
</dbReference>
<sequence>MPPTLQALALVGLGGAAGSIARYLLATWTMHAATPQKFPLGTFVVNLAGCLVAGLLAGLAERHPGWLSPDLRLLLFVGLLGGFTTFSAFGLETAQLLRRGEWLVATGYVGGSVLLGIGAVWLGLRLVGKA</sequence>
<keyword evidence="8 12" id="KW-0472">Membrane</keyword>
<evidence type="ECO:0000256" key="4">
    <source>
        <dbReference type="ARBA" id="ARBA00022692"/>
    </source>
</evidence>
<dbReference type="NCBIfam" id="TIGR00494">
    <property type="entry name" value="crcB"/>
    <property type="match status" value="1"/>
</dbReference>